<keyword evidence="4 8" id="KW-0032">Aminotransferase</keyword>
<dbReference type="FunFam" id="3.90.1150.10:FF:000001">
    <property type="entry name" value="Aspartate aminotransferase"/>
    <property type="match status" value="1"/>
</dbReference>
<dbReference type="InterPro" id="IPR015424">
    <property type="entry name" value="PyrdxlP-dep_Trfase"/>
</dbReference>
<sequence length="412" mass="45274">MSNHISIFANVPQAPPDPILSLTALYRSDPSPNKVSLGVGAYRTSEGKPYVLPVVRTVEQQIAADPTTNHEYLPQDGLSDFNRLSARLILGSDSPALRDARCVTVQALSGTGALRVGFTFIATFMGPRHVYVSKQTWSNHRNVVPQSGLPPTRDYSYFDSTTGAVNIEAMLQDLRAAPSGSVILLHGCAHNPTGADPTNQDWQRILQVVKTNRLIPFFDNAYQGFASGNLDTDAWSTRLFVNSGIDVIIAQSYAKNMGMYGQRVGALNFVCANPEPVNAIRTQLKATIRAMYSSPPLHGARVAAQILGDEKLFHEWEEELLKMSGRIKEMRLRLRDALIANGAPGKWDHIVSQIGMFSYTGLTSQQVSFMQEKYHIYMTSNGRISMAGLTASNIEYVANAMKDAVHSIVKQD</sequence>
<evidence type="ECO:0000256" key="3">
    <source>
        <dbReference type="ARBA" id="ARBA00011738"/>
    </source>
</evidence>
<evidence type="ECO:0000256" key="4">
    <source>
        <dbReference type="ARBA" id="ARBA00022576"/>
    </source>
</evidence>
<dbReference type="InterPro" id="IPR000796">
    <property type="entry name" value="Asp_trans"/>
</dbReference>
<evidence type="ECO:0000256" key="6">
    <source>
        <dbReference type="ARBA" id="ARBA00022898"/>
    </source>
</evidence>
<dbReference type="GO" id="GO:0006520">
    <property type="term" value="P:amino acid metabolic process"/>
    <property type="evidence" value="ECO:0007669"/>
    <property type="project" value="InterPro"/>
</dbReference>
<dbReference type="SUPFAM" id="SSF53383">
    <property type="entry name" value="PLP-dependent transferases"/>
    <property type="match status" value="1"/>
</dbReference>
<keyword evidence="5 8" id="KW-0808">Transferase</keyword>
<dbReference type="InterPro" id="IPR004839">
    <property type="entry name" value="Aminotransferase_I/II_large"/>
</dbReference>
<dbReference type="GO" id="GO:0004069">
    <property type="term" value="F:L-aspartate:2-oxoglutarate aminotransferase activity"/>
    <property type="evidence" value="ECO:0007669"/>
    <property type="project" value="UniProtKB-EC"/>
</dbReference>
<keyword evidence="6" id="KW-0663">Pyridoxal phosphate</keyword>
<dbReference type="PROSITE" id="PS00105">
    <property type="entry name" value="AA_TRANSFER_CLASS_1"/>
    <property type="match status" value="1"/>
</dbReference>
<dbReference type="PANTHER" id="PTHR11879">
    <property type="entry name" value="ASPARTATE AMINOTRANSFERASE"/>
    <property type="match status" value="1"/>
</dbReference>
<name>A0A097IUX5_9FLOR</name>
<comment type="subunit">
    <text evidence="3 8">Homodimer.</text>
</comment>
<dbReference type="GO" id="GO:0005739">
    <property type="term" value="C:mitochondrion"/>
    <property type="evidence" value="ECO:0007669"/>
    <property type="project" value="TreeGrafter"/>
</dbReference>
<dbReference type="AlphaFoldDB" id="A0A097IUX5"/>
<dbReference type="FunFam" id="3.40.640.10:FF:000066">
    <property type="entry name" value="Aspartate aminotransferase"/>
    <property type="match status" value="1"/>
</dbReference>
<protein>
    <recommendedName>
        <fullName evidence="8">Aspartate aminotransferase</fullName>
        <ecNumber evidence="8">2.6.1.1</ecNumber>
    </recommendedName>
</protein>
<dbReference type="CDD" id="cd00609">
    <property type="entry name" value="AAT_like"/>
    <property type="match status" value="1"/>
</dbReference>
<feature type="domain" description="Aminotransferase class I/classII large" evidence="9">
    <location>
        <begin position="33"/>
        <end position="400"/>
    </location>
</feature>
<dbReference type="GO" id="GO:0030170">
    <property type="term" value="F:pyridoxal phosphate binding"/>
    <property type="evidence" value="ECO:0007669"/>
    <property type="project" value="InterPro"/>
</dbReference>
<evidence type="ECO:0000256" key="5">
    <source>
        <dbReference type="ARBA" id="ARBA00022679"/>
    </source>
</evidence>
<dbReference type="InterPro" id="IPR015422">
    <property type="entry name" value="PyrdxlP-dep_Trfase_small"/>
</dbReference>
<reference evidence="10" key="1">
    <citation type="journal article" date="2014" name="PLoS ONE">
        <title>Phylogeny of c4-photosynthesis enzymes based on algal transcriptomic and genomic data supports an archaeal/proteobacterial origin and multiple duplication for most c4-related genes.</title>
        <authorList>
            <person name="Chi S."/>
            <person name="Wu S."/>
            <person name="Yu J."/>
            <person name="Wang X."/>
            <person name="Tang X."/>
            <person name="Liu T."/>
        </authorList>
    </citation>
    <scope>NUCLEOTIDE SEQUENCE</scope>
    <source>
        <strain evidence="10">IKIZ-2002648</strain>
    </source>
</reference>
<evidence type="ECO:0000313" key="10">
    <source>
        <dbReference type="EMBL" id="AIT70254.1"/>
    </source>
</evidence>
<evidence type="ECO:0000259" key="9">
    <source>
        <dbReference type="Pfam" id="PF00155"/>
    </source>
</evidence>
<dbReference type="PANTHER" id="PTHR11879:SF22">
    <property type="entry name" value="ASPARTATE AMINOTRANSFERASE, MITOCHONDRIAL"/>
    <property type="match status" value="1"/>
</dbReference>
<comment type="miscellaneous">
    <text evidence="8">In eukaryotes there are cytoplasmic, mitochondrial and chloroplastic isozymes.</text>
</comment>
<dbReference type="NCBIfam" id="NF006719">
    <property type="entry name" value="PRK09257.1"/>
    <property type="match status" value="1"/>
</dbReference>
<evidence type="ECO:0000256" key="7">
    <source>
        <dbReference type="ARBA" id="ARBA00049185"/>
    </source>
</evidence>
<comment type="cofactor">
    <cofactor evidence="1">
        <name>pyridoxal 5'-phosphate</name>
        <dbReference type="ChEBI" id="CHEBI:597326"/>
    </cofactor>
</comment>
<accession>A0A097IUX5</accession>
<dbReference type="EMBL" id="KM113436">
    <property type="protein sequence ID" value="AIT70254.1"/>
    <property type="molecule type" value="mRNA"/>
</dbReference>
<dbReference type="Pfam" id="PF00155">
    <property type="entry name" value="Aminotran_1_2"/>
    <property type="match status" value="1"/>
</dbReference>
<evidence type="ECO:0000256" key="8">
    <source>
        <dbReference type="RuleBase" id="RU000480"/>
    </source>
</evidence>
<dbReference type="Gene3D" id="3.40.640.10">
    <property type="entry name" value="Type I PLP-dependent aspartate aminotransferase-like (Major domain)"/>
    <property type="match status" value="1"/>
</dbReference>
<evidence type="ECO:0000256" key="2">
    <source>
        <dbReference type="ARBA" id="ARBA00007441"/>
    </source>
</evidence>
<proteinExistence type="evidence at transcript level"/>
<dbReference type="InterPro" id="IPR015421">
    <property type="entry name" value="PyrdxlP-dep_Trfase_major"/>
</dbReference>
<dbReference type="PRINTS" id="PR00799">
    <property type="entry name" value="TRANSAMINASE"/>
</dbReference>
<dbReference type="Gene3D" id="3.90.1150.10">
    <property type="entry name" value="Aspartate Aminotransferase, domain 1"/>
    <property type="match status" value="1"/>
</dbReference>
<dbReference type="EC" id="2.6.1.1" evidence="8"/>
<gene>
    <name evidence="10" type="primary">ast</name>
</gene>
<comment type="catalytic activity">
    <reaction evidence="7 8">
        <text>L-aspartate + 2-oxoglutarate = oxaloacetate + L-glutamate</text>
        <dbReference type="Rhea" id="RHEA:21824"/>
        <dbReference type="ChEBI" id="CHEBI:16452"/>
        <dbReference type="ChEBI" id="CHEBI:16810"/>
        <dbReference type="ChEBI" id="CHEBI:29985"/>
        <dbReference type="ChEBI" id="CHEBI:29991"/>
        <dbReference type="EC" id="2.6.1.1"/>
    </reaction>
</comment>
<comment type="similarity">
    <text evidence="2">Belongs to the class-I pyridoxal-phosphate-dependent aminotransferase family.</text>
</comment>
<evidence type="ECO:0000256" key="1">
    <source>
        <dbReference type="ARBA" id="ARBA00001933"/>
    </source>
</evidence>
<organism evidence="10">
    <name type="scientific">Grateloupia livida</name>
    <dbReference type="NCBI Taxonomy" id="118374"/>
    <lineage>
        <taxon>Eukaryota</taxon>
        <taxon>Rhodophyta</taxon>
        <taxon>Florideophyceae</taxon>
        <taxon>Rhodymeniophycidae</taxon>
        <taxon>Halymeniales</taxon>
        <taxon>Halymeniaceae</taxon>
        <taxon>Grateloupia</taxon>
    </lineage>
</organism>
<dbReference type="InterPro" id="IPR004838">
    <property type="entry name" value="NHTrfase_class1_PyrdxlP-BS"/>
</dbReference>